<proteinExistence type="predicted"/>
<dbReference type="PANTHER" id="PTHR34543">
    <property type="entry name" value="PROTEIN ABA DEFICIENT 4, CHLOROPLASTIC"/>
    <property type="match status" value="1"/>
</dbReference>
<organism evidence="2 3">
    <name type="scientific">Actinophytocola glycyrrhizae</name>
    <dbReference type="NCBI Taxonomy" id="2044873"/>
    <lineage>
        <taxon>Bacteria</taxon>
        <taxon>Bacillati</taxon>
        <taxon>Actinomycetota</taxon>
        <taxon>Actinomycetes</taxon>
        <taxon>Pseudonocardiales</taxon>
        <taxon>Pseudonocardiaceae</taxon>
    </lineage>
</organism>
<keyword evidence="1" id="KW-0812">Transmembrane</keyword>
<sequence length="157" mass="17791">MSTSTAFVLVFFVGAAPFWTLMIAAPNWRVTQRVMSSPWSVTLSLVFWYIYAIPRLLDLLPAVLRPTLEKWQELTASPEALTFTWAQIIAWDLFVGRWVYLDSRERNIHPAVMAPILLLTITLSPIAVPLYLLIRKPLTRSTPTEAIVEPAIPVGTR</sequence>
<dbReference type="Proteomes" id="UP001595859">
    <property type="component" value="Unassembled WGS sequence"/>
</dbReference>
<accession>A0ABV9RVS2</accession>
<keyword evidence="3" id="KW-1185">Reference proteome</keyword>
<reference evidence="3" key="1">
    <citation type="journal article" date="2019" name="Int. J. Syst. Evol. Microbiol.">
        <title>The Global Catalogue of Microorganisms (GCM) 10K type strain sequencing project: providing services to taxonomists for standard genome sequencing and annotation.</title>
        <authorList>
            <consortium name="The Broad Institute Genomics Platform"/>
            <consortium name="The Broad Institute Genome Sequencing Center for Infectious Disease"/>
            <person name="Wu L."/>
            <person name="Ma J."/>
        </authorList>
    </citation>
    <scope>NUCLEOTIDE SEQUENCE [LARGE SCALE GENOMIC DNA]</scope>
    <source>
        <strain evidence="3">ZS-22-S1</strain>
    </source>
</reference>
<gene>
    <name evidence="2" type="ORF">ACFPCV_04240</name>
</gene>
<keyword evidence="1" id="KW-1133">Transmembrane helix</keyword>
<dbReference type="InterPro" id="IPR025461">
    <property type="entry name" value="ABA4-like"/>
</dbReference>
<keyword evidence="1" id="KW-0472">Membrane</keyword>
<comment type="caution">
    <text evidence="2">The sequence shown here is derived from an EMBL/GenBank/DDBJ whole genome shotgun (WGS) entry which is preliminary data.</text>
</comment>
<dbReference type="Pfam" id="PF14108">
    <property type="entry name" value="ABA4-like"/>
    <property type="match status" value="1"/>
</dbReference>
<name>A0ABV9RVS2_9PSEU</name>
<protein>
    <submittedName>
        <fullName evidence="2">ABA4-like family protein</fullName>
    </submittedName>
</protein>
<evidence type="ECO:0000313" key="3">
    <source>
        <dbReference type="Proteomes" id="UP001595859"/>
    </source>
</evidence>
<dbReference type="EMBL" id="JBHSIS010000002">
    <property type="protein sequence ID" value="MFC4852703.1"/>
    <property type="molecule type" value="Genomic_DNA"/>
</dbReference>
<dbReference type="PANTHER" id="PTHR34543:SF1">
    <property type="entry name" value="PROTEIN ABA DEFICIENT 4, CHLOROPLASTIC"/>
    <property type="match status" value="1"/>
</dbReference>
<evidence type="ECO:0000256" key="1">
    <source>
        <dbReference type="SAM" id="Phobius"/>
    </source>
</evidence>
<dbReference type="RefSeq" id="WP_378054650.1">
    <property type="nucleotide sequence ID" value="NZ_JBHSIS010000002.1"/>
</dbReference>
<feature type="transmembrane region" description="Helical" evidence="1">
    <location>
        <begin position="112"/>
        <end position="134"/>
    </location>
</feature>
<evidence type="ECO:0000313" key="2">
    <source>
        <dbReference type="EMBL" id="MFC4852703.1"/>
    </source>
</evidence>